<dbReference type="EMBL" id="FTOM01000001">
    <property type="protein sequence ID" value="SIS58527.1"/>
    <property type="molecule type" value="Genomic_DNA"/>
</dbReference>
<dbReference type="Pfam" id="PF03480">
    <property type="entry name" value="DctP"/>
    <property type="match status" value="1"/>
</dbReference>
<keyword evidence="3" id="KW-0574">Periplasm</keyword>
<dbReference type="Gene3D" id="3.40.190.170">
    <property type="entry name" value="Bacterial extracellular solute-binding protein, family 7"/>
    <property type="match status" value="1"/>
</dbReference>
<dbReference type="NCBIfam" id="NF037995">
    <property type="entry name" value="TRAP_S1"/>
    <property type="match status" value="1"/>
</dbReference>
<protein>
    <submittedName>
        <fullName evidence="4">TRAP-type C4-dicarboxylate transport system, substrate-binding protein</fullName>
    </submittedName>
</protein>
<gene>
    <name evidence="4" type="ORF">SAMN05421795_101755</name>
</gene>
<dbReference type="GO" id="GO:0055085">
    <property type="term" value="P:transmembrane transport"/>
    <property type="evidence" value="ECO:0007669"/>
    <property type="project" value="InterPro"/>
</dbReference>
<dbReference type="PANTHER" id="PTHR33376">
    <property type="match status" value="1"/>
</dbReference>
<keyword evidence="2" id="KW-0732">Signal</keyword>
<organism evidence="4 5">
    <name type="scientific">Phaeovulum vinaykumarii</name>
    <dbReference type="NCBI Taxonomy" id="407234"/>
    <lineage>
        <taxon>Bacteria</taxon>
        <taxon>Pseudomonadati</taxon>
        <taxon>Pseudomonadota</taxon>
        <taxon>Alphaproteobacteria</taxon>
        <taxon>Rhodobacterales</taxon>
        <taxon>Paracoccaceae</taxon>
        <taxon>Phaeovulum</taxon>
    </lineage>
</organism>
<proteinExistence type="predicted"/>
<dbReference type="GO" id="GO:0042597">
    <property type="term" value="C:periplasmic space"/>
    <property type="evidence" value="ECO:0007669"/>
    <property type="project" value="UniProtKB-SubCell"/>
</dbReference>
<dbReference type="InterPro" id="IPR018389">
    <property type="entry name" value="DctP_fam"/>
</dbReference>
<evidence type="ECO:0000256" key="1">
    <source>
        <dbReference type="ARBA" id="ARBA00004418"/>
    </source>
</evidence>
<dbReference type="PANTHER" id="PTHR33376:SF15">
    <property type="entry name" value="BLL6794 PROTEIN"/>
    <property type="match status" value="1"/>
</dbReference>
<accession>A0A1N7KAA4</accession>
<dbReference type="RefSeq" id="WP_076363531.1">
    <property type="nucleotide sequence ID" value="NZ_FTOM01000001.1"/>
</dbReference>
<evidence type="ECO:0000256" key="3">
    <source>
        <dbReference type="ARBA" id="ARBA00022764"/>
    </source>
</evidence>
<dbReference type="CDD" id="cd13665">
    <property type="entry name" value="PBP2_TRAP_Dctp3_4"/>
    <property type="match status" value="1"/>
</dbReference>
<evidence type="ECO:0000313" key="5">
    <source>
        <dbReference type="Proteomes" id="UP000186098"/>
    </source>
</evidence>
<evidence type="ECO:0000313" key="4">
    <source>
        <dbReference type="EMBL" id="SIS58527.1"/>
    </source>
</evidence>
<keyword evidence="5" id="KW-1185">Reference proteome</keyword>
<dbReference type="InterPro" id="IPR038404">
    <property type="entry name" value="TRAP_DctP_sf"/>
</dbReference>
<comment type="subcellular location">
    <subcellularLocation>
        <location evidence="1">Periplasm</location>
    </subcellularLocation>
</comment>
<dbReference type="OrthoDB" id="7822595at2"/>
<name>A0A1N7KAA4_9RHOB</name>
<sequence>MSHRQSHDGGVDRGRRRLTLGALGAAAALAAPGVLRAADVHVLRLHQFLPAQSFVPAQILDPWADAIETASEGRLRIQRFPSMQLGGKPPELIDQITDGIVDIIWTLPGYTPGRFPRIEAFELPFQVRDARGASAALWEIAESDLSATEFRAMKLLGTWVHGPGVLHVARPVARLEDMAGLRLRAPSRATALMLEGMGAQALGMPVPAVPEALARGVIDGALLPWEVTSSIKAPELVHYHTEFPDRGIYVASFILAMNRTAFDRLPADLQAVIEAQSGAAFSAQAGALQQGADAPAREVARDLGNQITMLDAAEAARWEAAGGPVIERWLSEMAEAGIDGTDLLARVRAAIARHGG</sequence>
<dbReference type="AlphaFoldDB" id="A0A1N7KAA4"/>
<dbReference type="Proteomes" id="UP000186098">
    <property type="component" value="Unassembled WGS sequence"/>
</dbReference>
<reference evidence="5" key="1">
    <citation type="submission" date="2017-01" db="EMBL/GenBank/DDBJ databases">
        <authorList>
            <person name="Varghese N."/>
            <person name="Submissions S."/>
        </authorList>
    </citation>
    <scope>NUCLEOTIDE SEQUENCE [LARGE SCALE GENOMIC DNA]</scope>
    <source>
        <strain evidence="5">DSM 18714</strain>
    </source>
</reference>
<evidence type="ECO:0000256" key="2">
    <source>
        <dbReference type="ARBA" id="ARBA00022729"/>
    </source>
</evidence>
<dbReference type="STRING" id="407234.SAMN05421795_101755"/>